<keyword evidence="1" id="KW-0812">Transmembrane</keyword>
<accession>A0A1Q5PLA3</accession>
<dbReference type="InterPro" id="IPR043747">
    <property type="entry name" value="DUF5692"/>
</dbReference>
<feature type="transmembrane region" description="Helical" evidence="1">
    <location>
        <begin position="273"/>
        <end position="293"/>
    </location>
</feature>
<comment type="caution">
    <text evidence="2">The sequence shown here is derived from an EMBL/GenBank/DDBJ whole genome shotgun (WGS) entry which is preliminary data.</text>
</comment>
<gene>
    <name evidence="2" type="ORF">BSR29_04880</name>
</gene>
<reference evidence="2 3" key="1">
    <citation type="submission" date="2016-11" db="EMBL/GenBank/DDBJ databases">
        <title>Actinomyces gypaetusis sp. nov. isolated from the vulture Gypaetus barbatus in Qinghai Tibet Plateau China.</title>
        <authorList>
            <person name="Meng X."/>
        </authorList>
    </citation>
    <scope>NUCLEOTIDE SEQUENCE [LARGE SCALE GENOMIC DNA]</scope>
    <source>
        <strain evidence="2 3">VUL4_2</strain>
    </source>
</reference>
<dbReference type="STRING" id="1921764.BSR28_06785"/>
<organism evidence="2 3">
    <name type="scientific">Boudabousia liubingyangii</name>
    <dbReference type="NCBI Taxonomy" id="1921764"/>
    <lineage>
        <taxon>Bacteria</taxon>
        <taxon>Bacillati</taxon>
        <taxon>Actinomycetota</taxon>
        <taxon>Actinomycetes</taxon>
        <taxon>Actinomycetales</taxon>
        <taxon>Actinomycetaceae</taxon>
        <taxon>Boudabousia</taxon>
    </lineage>
</organism>
<sequence>MGVLTEIIPPDYPTYFFFEKGDWIDYLAFVLVVAGLAVTAWLIQRYNWAVILFFLVAPILLTIFWWPYSTEGTTTAGWFPVVKHYSALIGSLSLVALQLFPKLRKNYWYLCLPPILLAVNILEAVVRDFQCFWVEGADPNQGGMINWGGSWNIMNGIAGILNLLAISGWVGIFVAKGKSRAIIWPDLTLAWIVAYDLWNFAFVYNCISDHAWYSGLALLASCTIPVMFRFARGSWIQYRAYTLTLWTAFALTFPTFTNGTIFEHRSSHNPTALFLVSFASLVVNAGVIVWHVYRIKRYQRNPFTQEVYAGTKESEELARLWSEPKGREQKGMERKVRKVL</sequence>
<feature type="transmembrane region" description="Helical" evidence="1">
    <location>
        <begin position="210"/>
        <end position="228"/>
    </location>
</feature>
<feature type="transmembrane region" description="Helical" evidence="1">
    <location>
        <begin position="81"/>
        <end position="100"/>
    </location>
</feature>
<feature type="transmembrane region" description="Helical" evidence="1">
    <location>
        <begin position="23"/>
        <end position="43"/>
    </location>
</feature>
<name>A0A1Q5PLA3_9ACTO</name>
<evidence type="ECO:0000313" key="2">
    <source>
        <dbReference type="EMBL" id="OKL47830.1"/>
    </source>
</evidence>
<evidence type="ECO:0000256" key="1">
    <source>
        <dbReference type="SAM" id="Phobius"/>
    </source>
</evidence>
<keyword evidence="1" id="KW-0472">Membrane</keyword>
<dbReference type="EMBL" id="MQSV01000003">
    <property type="protein sequence ID" value="OKL47830.1"/>
    <property type="molecule type" value="Genomic_DNA"/>
</dbReference>
<protein>
    <submittedName>
        <fullName evidence="2">Uncharacterized protein</fullName>
    </submittedName>
</protein>
<feature type="transmembrane region" description="Helical" evidence="1">
    <location>
        <begin position="50"/>
        <end position="69"/>
    </location>
</feature>
<feature type="transmembrane region" description="Helical" evidence="1">
    <location>
        <begin position="107"/>
        <end position="126"/>
    </location>
</feature>
<evidence type="ECO:0000313" key="3">
    <source>
        <dbReference type="Proteomes" id="UP000186785"/>
    </source>
</evidence>
<dbReference type="Pfam" id="PF18948">
    <property type="entry name" value="DUF5692"/>
    <property type="match status" value="1"/>
</dbReference>
<keyword evidence="3" id="KW-1185">Reference proteome</keyword>
<feature type="transmembrane region" description="Helical" evidence="1">
    <location>
        <begin position="187"/>
        <end position="204"/>
    </location>
</feature>
<dbReference type="OrthoDB" id="7054801at2"/>
<dbReference type="RefSeq" id="WP_073709191.1">
    <property type="nucleotide sequence ID" value="NZ_MQSV01000003.1"/>
</dbReference>
<feature type="transmembrane region" description="Helical" evidence="1">
    <location>
        <begin position="240"/>
        <end position="261"/>
    </location>
</feature>
<keyword evidence="1" id="KW-1133">Transmembrane helix</keyword>
<proteinExistence type="predicted"/>
<feature type="transmembrane region" description="Helical" evidence="1">
    <location>
        <begin position="153"/>
        <end position="175"/>
    </location>
</feature>
<dbReference type="AlphaFoldDB" id="A0A1Q5PLA3"/>
<dbReference type="Proteomes" id="UP000186785">
    <property type="component" value="Unassembled WGS sequence"/>
</dbReference>